<sequence>MTKSSRRLTGDAGMRDAPGSRPIRLRSNVMNNTFQQGCDHSIGIFPSKTRGFTVLSARNPRVRSENV</sequence>
<dbReference type="EMBL" id="JAUJRV010000003">
    <property type="protein sequence ID" value="MDN7794486.1"/>
    <property type="molecule type" value="Genomic_DNA"/>
</dbReference>
<gene>
    <name evidence="2" type="ORF">QZM33_05850</name>
</gene>
<dbReference type="RefSeq" id="WP_155416649.1">
    <property type="nucleotide sequence ID" value="NZ_CADFEW010000001.1"/>
</dbReference>
<feature type="region of interest" description="Disordered" evidence="1">
    <location>
        <begin position="1"/>
        <end position="24"/>
    </location>
</feature>
<comment type="caution">
    <text evidence="2">The sequence shown here is derived from an EMBL/GenBank/DDBJ whole genome shotgun (WGS) entry which is preliminary data.</text>
</comment>
<protein>
    <submittedName>
        <fullName evidence="2">Uncharacterized protein</fullName>
    </submittedName>
</protein>
<accession>A0AAW7SU29</accession>
<dbReference type="Proteomes" id="UP001171620">
    <property type="component" value="Unassembled WGS sequence"/>
</dbReference>
<organism evidence="2 3">
    <name type="scientific">Burkholderia vietnamiensis</name>
    <dbReference type="NCBI Taxonomy" id="60552"/>
    <lineage>
        <taxon>Bacteria</taxon>
        <taxon>Pseudomonadati</taxon>
        <taxon>Pseudomonadota</taxon>
        <taxon>Betaproteobacteria</taxon>
        <taxon>Burkholderiales</taxon>
        <taxon>Burkholderiaceae</taxon>
        <taxon>Burkholderia</taxon>
        <taxon>Burkholderia cepacia complex</taxon>
    </lineage>
</organism>
<evidence type="ECO:0000313" key="3">
    <source>
        <dbReference type="Proteomes" id="UP001171620"/>
    </source>
</evidence>
<evidence type="ECO:0000313" key="2">
    <source>
        <dbReference type="EMBL" id="MDN7794486.1"/>
    </source>
</evidence>
<name>A0AAW7SU29_BURVI</name>
<dbReference type="AlphaFoldDB" id="A0AAW7SU29"/>
<evidence type="ECO:0000256" key="1">
    <source>
        <dbReference type="SAM" id="MobiDB-lite"/>
    </source>
</evidence>
<proteinExistence type="predicted"/>
<reference evidence="2" key="1">
    <citation type="submission" date="2023-07" db="EMBL/GenBank/DDBJ databases">
        <title>A collection of bacterial strains from the Burkholderia cepacia Research Laboratory and Repository.</title>
        <authorList>
            <person name="Lipuma J."/>
            <person name="Spilker T."/>
            <person name="Caverly L."/>
        </authorList>
    </citation>
    <scope>NUCLEOTIDE SEQUENCE</scope>
    <source>
        <strain evidence="2">AU44268</strain>
    </source>
</reference>